<protein>
    <submittedName>
        <fullName evidence="2">Uncharacterized protein</fullName>
    </submittedName>
</protein>
<comment type="caution">
    <text evidence="2">The sequence shown here is derived from an EMBL/GenBank/DDBJ whole genome shotgun (WGS) entry which is preliminary data.</text>
</comment>
<keyword evidence="3" id="KW-1185">Reference proteome</keyword>
<accession>A0A0P9DRS6</accession>
<keyword evidence="1" id="KW-1133">Transmembrane helix</keyword>
<evidence type="ECO:0000313" key="2">
    <source>
        <dbReference type="EMBL" id="KPV52912.1"/>
    </source>
</evidence>
<dbReference type="Proteomes" id="UP000050509">
    <property type="component" value="Unassembled WGS sequence"/>
</dbReference>
<name>A0A0P9DRS6_9CHLR</name>
<keyword evidence="1" id="KW-0812">Transmembrane</keyword>
<dbReference type="EMBL" id="LJCR01000393">
    <property type="protein sequence ID" value="KPV52912.1"/>
    <property type="molecule type" value="Genomic_DNA"/>
</dbReference>
<proteinExistence type="predicted"/>
<reference evidence="2 3" key="1">
    <citation type="submission" date="2015-09" db="EMBL/GenBank/DDBJ databases">
        <title>Draft genome sequence of Kouleothrix aurantiaca JCM 19913.</title>
        <authorList>
            <person name="Hemp J."/>
        </authorList>
    </citation>
    <scope>NUCLEOTIDE SEQUENCE [LARGE SCALE GENOMIC DNA]</scope>
    <source>
        <strain evidence="2 3">COM-B</strain>
    </source>
</reference>
<gene>
    <name evidence="2" type="ORF">SE17_12685</name>
</gene>
<feature type="transmembrane region" description="Helical" evidence="1">
    <location>
        <begin position="6"/>
        <end position="26"/>
    </location>
</feature>
<evidence type="ECO:0000313" key="3">
    <source>
        <dbReference type="Proteomes" id="UP000050509"/>
    </source>
</evidence>
<dbReference type="AlphaFoldDB" id="A0A0P9DRS6"/>
<organism evidence="2 3">
    <name type="scientific">Kouleothrix aurantiaca</name>
    <dbReference type="NCBI Taxonomy" id="186479"/>
    <lineage>
        <taxon>Bacteria</taxon>
        <taxon>Bacillati</taxon>
        <taxon>Chloroflexota</taxon>
        <taxon>Chloroflexia</taxon>
        <taxon>Chloroflexales</taxon>
        <taxon>Roseiflexineae</taxon>
        <taxon>Roseiflexaceae</taxon>
        <taxon>Kouleothrix</taxon>
    </lineage>
</organism>
<evidence type="ECO:0000256" key="1">
    <source>
        <dbReference type="SAM" id="Phobius"/>
    </source>
</evidence>
<sequence>MVGFVVQVAIIAIWAAMLVIHTRRLLRLANIELKNRTARPIRPQLHRVWWWLGREEYWRAVQVDVLRGMQMTFMMFLLVWGIYA</sequence>
<keyword evidence="1" id="KW-0472">Membrane</keyword>